<organism evidence="12 13">
    <name type="scientific">Legionella shakespearei DSM 23087</name>
    <dbReference type="NCBI Taxonomy" id="1122169"/>
    <lineage>
        <taxon>Bacteria</taxon>
        <taxon>Pseudomonadati</taxon>
        <taxon>Pseudomonadota</taxon>
        <taxon>Gammaproteobacteria</taxon>
        <taxon>Legionellales</taxon>
        <taxon>Legionellaceae</taxon>
        <taxon>Legionella</taxon>
    </lineage>
</organism>
<dbReference type="GO" id="GO:0005524">
    <property type="term" value="F:ATP binding"/>
    <property type="evidence" value="ECO:0007669"/>
    <property type="project" value="UniProtKB-UniRule"/>
</dbReference>
<keyword evidence="13" id="KW-1185">Reference proteome</keyword>
<keyword evidence="6 11" id="KW-0547">Nucleotide-binding</keyword>
<dbReference type="Pfam" id="PF02110">
    <property type="entry name" value="HK"/>
    <property type="match status" value="1"/>
</dbReference>
<evidence type="ECO:0000256" key="10">
    <source>
        <dbReference type="ARBA" id="ARBA00022977"/>
    </source>
</evidence>
<dbReference type="RefSeq" id="WP_018575757.1">
    <property type="nucleotide sequence ID" value="NZ_KB892381.1"/>
</dbReference>
<keyword evidence="5 11" id="KW-0479">Metal-binding</keyword>
<feature type="binding site" evidence="11">
    <location>
        <position position="191"/>
    </location>
    <ligand>
        <name>substrate</name>
    </ligand>
</feature>
<dbReference type="GO" id="GO:0009228">
    <property type="term" value="P:thiamine biosynthetic process"/>
    <property type="evidence" value="ECO:0007669"/>
    <property type="project" value="UniProtKB-KW"/>
</dbReference>
<dbReference type="eggNOG" id="COG2145">
    <property type="taxonomic scope" value="Bacteria"/>
</dbReference>
<feature type="binding site" evidence="11">
    <location>
        <position position="118"/>
    </location>
    <ligand>
        <name>ATP</name>
        <dbReference type="ChEBI" id="CHEBI:30616"/>
    </ligand>
</feature>
<dbReference type="PATRIC" id="fig|1122169.6.peg.617"/>
<feature type="binding site" evidence="11">
    <location>
        <position position="164"/>
    </location>
    <ligand>
        <name>ATP</name>
        <dbReference type="ChEBI" id="CHEBI:30616"/>
    </ligand>
</feature>
<comment type="function">
    <text evidence="11">Catalyzes the phosphorylation of the hydroxyl group of 4-methyl-5-beta-hydroxyethylthiazole (THZ).</text>
</comment>
<keyword evidence="9 11" id="KW-0460">Magnesium</keyword>
<dbReference type="Gene3D" id="3.40.1190.20">
    <property type="match status" value="1"/>
</dbReference>
<comment type="caution">
    <text evidence="12">The sequence shown here is derived from an EMBL/GenBank/DDBJ whole genome shotgun (WGS) entry which is preliminary data.</text>
</comment>
<sequence>MIDKIKKALLDVQRQKPLVLNLTNFVTMDFVANCLLALGAAPIMSNCEEELEELMKLCSVLYINTGTLDSSFINFTKKAIALAVQYHKPIVFDPVGAGATKIRTKTAKEICPFATIIRGNASEIIALADQDSATKGVESIHTTDEAKEIAQNLARKYKTTIIVSGAIDLVTDGQRSAEVTGGSPLMQLVTGMGCAMTAVIAAFKAIVDDPFDAGLIAVHYFAFCGSRAALKHQNPGSFKTAFIDQLHRQEYEPFRNIL</sequence>
<dbReference type="GO" id="GO:0000287">
    <property type="term" value="F:magnesium ion binding"/>
    <property type="evidence" value="ECO:0007669"/>
    <property type="project" value="UniProtKB-UniRule"/>
</dbReference>
<reference evidence="12 13" key="1">
    <citation type="submission" date="2015-11" db="EMBL/GenBank/DDBJ databases">
        <title>Genomic analysis of 38 Legionella species identifies large and diverse effector repertoires.</title>
        <authorList>
            <person name="Burstein D."/>
            <person name="Amaro F."/>
            <person name="Zusman T."/>
            <person name="Lifshitz Z."/>
            <person name="Cohen O."/>
            <person name="Gilbert J.A."/>
            <person name="Pupko T."/>
            <person name="Shuman H.A."/>
            <person name="Segal G."/>
        </authorList>
    </citation>
    <scope>NUCLEOTIDE SEQUENCE [LARGE SCALE GENOMIC DNA]</scope>
    <source>
        <strain evidence="12 13">ATCC 49655</strain>
    </source>
</reference>
<name>A0A0W0Z667_9GAMM</name>
<dbReference type="NCBIfam" id="NF006830">
    <property type="entry name" value="PRK09355.1"/>
    <property type="match status" value="1"/>
</dbReference>
<comment type="cofactor">
    <cofactor evidence="2 11">
        <name>Mg(2+)</name>
        <dbReference type="ChEBI" id="CHEBI:18420"/>
    </cofactor>
</comment>
<evidence type="ECO:0000313" key="12">
    <source>
        <dbReference type="EMBL" id="KTD64601.1"/>
    </source>
</evidence>
<gene>
    <name evidence="11" type="primary">thiM</name>
    <name evidence="12" type="ORF">Lsha_0540</name>
</gene>
<dbReference type="InterPro" id="IPR029056">
    <property type="entry name" value="Ribokinase-like"/>
</dbReference>
<evidence type="ECO:0000256" key="11">
    <source>
        <dbReference type="HAMAP-Rule" id="MF_00228"/>
    </source>
</evidence>
<dbReference type="Proteomes" id="UP000054600">
    <property type="component" value="Unassembled WGS sequence"/>
</dbReference>
<proteinExistence type="inferred from homology"/>
<dbReference type="InterPro" id="IPR000417">
    <property type="entry name" value="Hyethyz_kinase"/>
</dbReference>
<evidence type="ECO:0000256" key="4">
    <source>
        <dbReference type="ARBA" id="ARBA00022679"/>
    </source>
</evidence>
<comment type="similarity">
    <text evidence="11">Belongs to the Thz kinase family.</text>
</comment>
<comment type="catalytic activity">
    <reaction evidence="1 11">
        <text>5-(2-hydroxyethyl)-4-methylthiazole + ATP = 4-methyl-5-(2-phosphooxyethyl)-thiazole + ADP + H(+)</text>
        <dbReference type="Rhea" id="RHEA:24212"/>
        <dbReference type="ChEBI" id="CHEBI:15378"/>
        <dbReference type="ChEBI" id="CHEBI:17957"/>
        <dbReference type="ChEBI" id="CHEBI:30616"/>
        <dbReference type="ChEBI" id="CHEBI:58296"/>
        <dbReference type="ChEBI" id="CHEBI:456216"/>
        <dbReference type="EC" id="2.7.1.50"/>
    </reaction>
</comment>
<dbReference type="GO" id="GO:0004417">
    <property type="term" value="F:hydroxyethylthiazole kinase activity"/>
    <property type="evidence" value="ECO:0007669"/>
    <property type="project" value="UniProtKB-UniRule"/>
</dbReference>
<feature type="binding site" evidence="11">
    <location>
        <position position="44"/>
    </location>
    <ligand>
        <name>substrate</name>
    </ligand>
</feature>
<dbReference type="AlphaFoldDB" id="A0A0W0Z667"/>
<evidence type="ECO:0000256" key="6">
    <source>
        <dbReference type="ARBA" id="ARBA00022741"/>
    </source>
</evidence>
<dbReference type="SUPFAM" id="SSF53613">
    <property type="entry name" value="Ribokinase-like"/>
    <property type="match status" value="1"/>
</dbReference>
<dbReference type="OrthoDB" id="8909021at2"/>
<evidence type="ECO:0000313" key="13">
    <source>
        <dbReference type="Proteomes" id="UP000054600"/>
    </source>
</evidence>
<dbReference type="STRING" id="1122169.Lsha_0540"/>
<dbReference type="GO" id="GO:0009229">
    <property type="term" value="P:thiamine diphosphate biosynthetic process"/>
    <property type="evidence" value="ECO:0007669"/>
    <property type="project" value="UniProtKB-UniRule"/>
</dbReference>
<dbReference type="NCBIfam" id="TIGR00694">
    <property type="entry name" value="thiM"/>
    <property type="match status" value="1"/>
</dbReference>
<evidence type="ECO:0000256" key="7">
    <source>
        <dbReference type="ARBA" id="ARBA00022777"/>
    </source>
</evidence>
<keyword evidence="8 11" id="KW-0067">ATP-binding</keyword>
<dbReference type="PIRSF" id="PIRSF000513">
    <property type="entry name" value="Thz_kinase"/>
    <property type="match status" value="1"/>
</dbReference>
<dbReference type="EC" id="2.7.1.50" evidence="11"/>
<evidence type="ECO:0000256" key="5">
    <source>
        <dbReference type="ARBA" id="ARBA00022723"/>
    </source>
</evidence>
<evidence type="ECO:0000256" key="2">
    <source>
        <dbReference type="ARBA" id="ARBA00001946"/>
    </source>
</evidence>
<accession>A0A0W0Z667</accession>
<dbReference type="PRINTS" id="PR01099">
    <property type="entry name" value="HYETHTZKNASE"/>
</dbReference>
<dbReference type="UniPathway" id="UPA00060">
    <property type="reaction ID" value="UER00139"/>
</dbReference>
<dbReference type="EMBL" id="LNYW01000017">
    <property type="protein sequence ID" value="KTD64601.1"/>
    <property type="molecule type" value="Genomic_DNA"/>
</dbReference>
<evidence type="ECO:0000256" key="3">
    <source>
        <dbReference type="ARBA" id="ARBA00004868"/>
    </source>
</evidence>
<dbReference type="HAMAP" id="MF_00228">
    <property type="entry name" value="Thz_kinase"/>
    <property type="match status" value="1"/>
</dbReference>
<keyword evidence="10 11" id="KW-0784">Thiamine biosynthesis</keyword>
<keyword evidence="7 11" id="KW-0418">Kinase</keyword>
<evidence type="ECO:0000256" key="8">
    <source>
        <dbReference type="ARBA" id="ARBA00022840"/>
    </source>
</evidence>
<dbReference type="CDD" id="cd01170">
    <property type="entry name" value="THZ_kinase"/>
    <property type="match status" value="1"/>
</dbReference>
<comment type="pathway">
    <text evidence="3 11">Cofactor biosynthesis; thiamine diphosphate biosynthesis; 4-methyl-5-(2-phosphoethyl)-thiazole from 5-(2-hydroxyethyl)-4-methylthiazole: step 1/1.</text>
</comment>
<evidence type="ECO:0000256" key="1">
    <source>
        <dbReference type="ARBA" id="ARBA00001771"/>
    </source>
</evidence>
<protein>
    <recommendedName>
        <fullName evidence="11">Hydroxyethylthiazole kinase</fullName>
        <ecNumber evidence="11">2.7.1.50</ecNumber>
    </recommendedName>
    <alternativeName>
        <fullName evidence="11">4-methyl-5-beta-hydroxyethylthiazole kinase</fullName>
        <shortName evidence="11">TH kinase</shortName>
        <shortName evidence="11">Thz kinase</shortName>
    </alternativeName>
</protein>
<evidence type="ECO:0000256" key="9">
    <source>
        <dbReference type="ARBA" id="ARBA00022842"/>
    </source>
</evidence>
<keyword evidence="4 11" id="KW-0808">Transferase</keyword>